<organism evidence="2 3">
    <name type="scientific">Stichopus japonicus</name>
    <name type="common">Sea cucumber</name>
    <dbReference type="NCBI Taxonomy" id="307972"/>
    <lineage>
        <taxon>Eukaryota</taxon>
        <taxon>Metazoa</taxon>
        <taxon>Echinodermata</taxon>
        <taxon>Eleutherozoa</taxon>
        <taxon>Echinozoa</taxon>
        <taxon>Holothuroidea</taxon>
        <taxon>Aspidochirotacea</taxon>
        <taxon>Aspidochirotida</taxon>
        <taxon>Stichopodidae</taxon>
        <taxon>Apostichopus</taxon>
    </lineage>
</organism>
<dbReference type="Proteomes" id="UP000230750">
    <property type="component" value="Unassembled WGS sequence"/>
</dbReference>
<accession>A0A2G8JCZ9</accession>
<dbReference type="PROSITE" id="PS51257">
    <property type="entry name" value="PROKAR_LIPOPROTEIN"/>
    <property type="match status" value="1"/>
</dbReference>
<name>A0A2G8JCZ9_STIJA</name>
<comment type="caution">
    <text evidence="2">The sequence shown here is derived from an EMBL/GenBank/DDBJ whole genome shotgun (WGS) entry which is preliminary data.</text>
</comment>
<keyword evidence="3" id="KW-1185">Reference proteome</keyword>
<sequence length="59" mass="6650">MAGLNLRILFLLVALLVAMTMIGLVSCEDEDEDNFEMFARRGKCCPADDCQEWCACCRD</sequence>
<proteinExistence type="predicted"/>
<gene>
    <name evidence="2" type="ORF">BSL78_29574</name>
</gene>
<protein>
    <submittedName>
        <fullName evidence="2">Uncharacterized protein</fullName>
    </submittedName>
</protein>
<evidence type="ECO:0000313" key="2">
    <source>
        <dbReference type="EMBL" id="PIK33613.1"/>
    </source>
</evidence>
<dbReference type="EMBL" id="MRZV01002475">
    <property type="protein sequence ID" value="PIK33613.1"/>
    <property type="molecule type" value="Genomic_DNA"/>
</dbReference>
<dbReference type="AlphaFoldDB" id="A0A2G8JCZ9"/>
<reference evidence="2 3" key="1">
    <citation type="journal article" date="2017" name="PLoS Biol.">
        <title>The sea cucumber genome provides insights into morphological evolution and visceral regeneration.</title>
        <authorList>
            <person name="Zhang X."/>
            <person name="Sun L."/>
            <person name="Yuan J."/>
            <person name="Sun Y."/>
            <person name="Gao Y."/>
            <person name="Zhang L."/>
            <person name="Li S."/>
            <person name="Dai H."/>
            <person name="Hamel J.F."/>
            <person name="Liu C."/>
            <person name="Yu Y."/>
            <person name="Liu S."/>
            <person name="Lin W."/>
            <person name="Guo K."/>
            <person name="Jin S."/>
            <person name="Xu P."/>
            <person name="Storey K.B."/>
            <person name="Huan P."/>
            <person name="Zhang T."/>
            <person name="Zhou Y."/>
            <person name="Zhang J."/>
            <person name="Lin C."/>
            <person name="Li X."/>
            <person name="Xing L."/>
            <person name="Huo D."/>
            <person name="Sun M."/>
            <person name="Wang L."/>
            <person name="Mercier A."/>
            <person name="Li F."/>
            <person name="Yang H."/>
            <person name="Xiang J."/>
        </authorList>
    </citation>
    <scope>NUCLEOTIDE SEQUENCE [LARGE SCALE GENOMIC DNA]</scope>
    <source>
        <strain evidence="2">Shaxun</strain>
        <tissue evidence="2">Muscle</tissue>
    </source>
</reference>
<feature type="chain" id="PRO_5013923455" evidence="1">
    <location>
        <begin position="28"/>
        <end position="59"/>
    </location>
</feature>
<evidence type="ECO:0000256" key="1">
    <source>
        <dbReference type="SAM" id="SignalP"/>
    </source>
</evidence>
<keyword evidence="1" id="KW-0732">Signal</keyword>
<feature type="signal peptide" evidence="1">
    <location>
        <begin position="1"/>
        <end position="27"/>
    </location>
</feature>
<evidence type="ECO:0000313" key="3">
    <source>
        <dbReference type="Proteomes" id="UP000230750"/>
    </source>
</evidence>